<dbReference type="Proteomes" id="UP000663852">
    <property type="component" value="Unassembled WGS sequence"/>
</dbReference>
<dbReference type="EMBL" id="CAJNOR010002672">
    <property type="protein sequence ID" value="CAF1326289.1"/>
    <property type="molecule type" value="Genomic_DNA"/>
</dbReference>
<dbReference type="InterPro" id="IPR021848">
    <property type="entry name" value="HODM_asu-like"/>
</dbReference>
<comment type="caution">
    <text evidence="1">The sequence shown here is derived from an EMBL/GenBank/DDBJ whole genome shotgun (WGS) entry which is preliminary data.</text>
</comment>
<organism evidence="1 3">
    <name type="scientific">Adineta ricciae</name>
    <name type="common">Rotifer</name>
    <dbReference type="NCBI Taxonomy" id="249248"/>
    <lineage>
        <taxon>Eukaryota</taxon>
        <taxon>Metazoa</taxon>
        <taxon>Spiralia</taxon>
        <taxon>Gnathifera</taxon>
        <taxon>Rotifera</taxon>
        <taxon>Eurotatoria</taxon>
        <taxon>Bdelloidea</taxon>
        <taxon>Adinetida</taxon>
        <taxon>Adinetidae</taxon>
        <taxon>Adineta</taxon>
    </lineage>
</organism>
<accession>A0A815FJT1</accession>
<dbReference type="Pfam" id="PF11927">
    <property type="entry name" value="HODM_asu-like"/>
    <property type="match status" value="1"/>
</dbReference>
<protein>
    <submittedName>
        <fullName evidence="1">Uncharacterized protein</fullName>
    </submittedName>
</protein>
<reference evidence="1" key="1">
    <citation type="submission" date="2021-02" db="EMBL/GenBank/DDBJ databases">
        <authorList>
            <person name="Nowell W R."/>
        </authorList>
    </citation>
    <scope>NUCLEOTIDE SEQUENCE</scope>
</reference>
<proteinExistence type="predicted"/>
<evidence type="ECO:0000313" key="1">
    <source>
        <dbReference type="EMBL" id="CAF1326289.1"/>
    </source>
</evidence>
<evidence type="ECO:0000313" key="3">
    <source>
        <dbReference type="Proteomes" id="UP000663828"/>
    </source>
</evidence>
<dbReference type="Proteomes" id="UP000663828">
    <property type="component" value="Unassembled WGS sequence"/>
</dbReference>
<keyword evidence="3" id="KW-1185">Reference proteome</keyword>
<dbReference type="AlphaFoldDB" id="A0A815FJT1"/>
<sequence>MFVYILLFVFVIGAIFYINRFQHNKASKQNKSEKKIFSTWTPVLFESPRPVAYPEWSIETTRPLPYRPFKYGPDYFVTMGISRMNWDEWIELDNQWNKYHQEKLSRLSSERSSRLCQLSSEAEDAALETMELLSEYLVYRYPSLFQYENNDKSKIRIKITGEIYPIRSLNPLKYASLLIQDDLALMIEGNDGQYYLKGGSIVLPGFWRLEDKFQMPLSQIHMSGDVPKFEEKLKFSMERFFQKMAPQHPVVRYNYFIQTDGNLAWSSSIGCEDQFGIGWSNAKQNPPIEQIYFRSERQTLRRLPRSEAILFTIHPYFIPLIEIAQEPGVPGRLASAIRSWPDDVSHYKGKQAYEDVILKYLDEKHQEQCENGLELNDLKSNYPF</sequence>
<gene>
    <name evidence="2" type="ORF">EDS130_LOCUS42969</name>
    <name evidence="1" type="ORF">XAT740_LOCUS30191</name>
</gene>
<name>A0A815FJT1_ADIRI</name>
<dbReference type="EMBL" id="CAJNOJ010000666">
    <property type="protein sequence ID" value="CAF1506556.1"/>
    <property type="molecule type" value="Genomic_DNA"/>
</dbReference>
<dbReference type="OrthoDB" id="497541at2759"/>
<evidence type="ECO:0000313" key="2">
    <source>
        <dbReference type="EMBL" id="CAF1506556.1"/>
    </source>
</evidence>